<name>A0A1W6EVP1_AMPCP</name>
<accession>A0A1W6EVP1</accession>
<evidence type="ECO:0000313" key="1">
    <source>
        <dbReference type="EMBL" id="ARK19798.1"/>
    </source>
</evidence>
<organism evidence="1">
    <name type="scientific">Ampulex compressa</name>
    <name type="common">Emerald cockroach wasp</name>
    <dbReference type="NCBI Taxonomy" id="860918"/>
    <lineage>
        <taxon>Eukaryota</taxon>
        <taxon>Metazoa</taxon>
        <taxon>Ecdysozoa</taxon>
        <taxon>Arthropoda</taxon>
        <taxon>Hexapoda</taxon>
        <taxon>Insecta</taxon>
        <taxon>Pterygota</taxon>
        <taxon>Neoptera</taxon>
        <taxon>Endopterygota</taxon>
        <taxon>Hymenoptera</taxon>
        <taxon>Apocrita</taxon>
        <taxon>Aculeata</taxon>
        <taxon>Apoidea</taxon>
        <taxon>Ampulicidae</taxon>
        <taxon>Ampulicini</taxon>
        <taxon>Ampulex</taxon>
    </lineage>
</organism>
<reference evidence="1" key="1">
    <citation type="submission" date="2017-02" db="EMBL/GenBank/DDBJ databases">
        <title>Parasitoid Jewel Wasp Mounts Multi-Pronged Neurochemical Attack to Hijack a Host Brain.</title>
        <authorList>
            <person name="Arvidson R.S."/>
            <person name="Kaiser M."/>
            <person name="Libersat F."/>
            <person name="Adams M.E."/>
        </authorList>
    </citation>
    <scope>NUCLEOTIDE SEQUENCE</scope>
    <source>
        <strain evidence="1">16</strain>
    </source>
</reference>
<proteinExistence type="evidence at transcript level"/>
<dbReference type="AlphaFoldDB" id="A0A1W6EVP1"/>
<protein>
    <submittedName>
        <fullName evidence="1">Venom protein</fullName>
    </submittedName>
</protein>
<sequence length="266" mass="31090">MLKATIGLWLLASICGLQIISAFFLPYQRSTLEEYKDYIQNATNEINQNVWKLKNYHSNTKIMLYFYLTLMYNTVCYNLRKTVANKLGDIRVAMMIEQEKCKDVEKCYDDAENKINKIENSTISELQQCSKISLDYYDTHLETINHLENEGQQILIAFRHIFAPCMDTIPMDNSCMYREIMQIKARMDNFNKKFNEADQRNRDTDTVTSSCWICLQKKVNSTSSVITEVMKQSVACMEVADADSILTTKRKRDNSITLWFDREDTV</sequence>
<dbReference type="EMBL" id="KY563389">
    <property type="protein sequence ID" value="ARK19798.1"/>
    <property type="molecule type" value="mRNA"/>
</dbReference>